<reference evidence="1 2" key="1">
    <citation type="journal article" date="2014" name="Nature">
        <title>An environmental bacterial taxon with a large and distinct metabolic repertoire.</title>
        <authorList>
            <person name="Wilson M.C."/>
            <person name="Mori T."/>
            <person name="Ruckert C."/>
            <person name="Uria A.R."/>
            <person name="Helf M.J."/>
            <person name="Takada K."/>
            <person name="Gernert C."/>
            <person name="Steffens U.A."/>
            <person name="Heycke N."/>
            <person name="Schmitt S."/>
            <person name="Rinke C."/>
            <person name="Helfrich E.J."/>
            <person name="Brachmann A.O."/>
            <person name="Gurgui C."/>
            <person name="Wakimoto T."/>
            <person name="Kracht M."/>
            <person name="Crusemann M."/>
            <person name="Hentschel U."/>
            <person name="Abe I."/>
            <person name="Matsunaga S."/>
            <person name="Kalinowski J."/>
            <person name="Takeyama H."/>
            <person name="Piel J."/>
        </authorList>
    </citation>
    <scope>NUCLEOTIDE SEQUENCE [LARGE SCALE GENOMIC DNA]</scope>
    <source>
        <strain evidence="2">TSY2</strain>
    </source>
</reference>
<comment type="caution">
    <text evidence="1">The sequence shown here is derived from an EMBL/GenBank/DDBJ whole genome shotgun (WGS) entry which is preliminary data.</text>
</comment>
<organism evidence="1 2">
    <name type="scientific">Candidatus Entotheonella gemina</name>
    <dbReference type="NCBI Taxonomy" id="1429439"/>
    <lineage>
        <taxon>Bacteria</taxon>
        <taxon>Pseudomonadati</taxon>
        <taxon>Nitrospinota/Tectimicrobiota group</taxon>
        <taxon>Candidatus Tectimicrobiota</taxon>
        <taxon>Candidatus Entotheonellia</taxon>
        <taxon>Candidatus Entotheonellales</taxon>
        <taxon>Candidatus Entotheonellaceae</taxon>
        <taxon>Candidatus Entotheonella</taxon>
    </lineage>
</organism>
<gene>
    <name evidence="1" type="ORF">ETSY2_41175</name>
</gene>
<protein>
    <submittedName>
        <fullName evidence="1">Uncharacterized protein</fullName>
    </submittedName>
</protein>
<proteinExistence type="predicted"/>
<dbReference type="EMBL" id="AZHX01001854">
    <property type="protein sequence ID" value="ETW99304.1"/>
    <property type="molecule type" value="Genomic_DNA"/>
</dbReference>
<dbReference type="HOGENOM" id="CLU_3306498_0_0_7"/>
<sequence length="39" mass="3978">MAEPGTIITFPLSRKDAQDLLAALTQALAGGGNKPKPQG</sequence>
<keyword evidence="2" id="KW-1185">Reference proteome</keyword>
<accession>W4LN54</accession>
<dbReference type="AlphaFoldDB" id="W4LN54"/>
<evidence type="ECO:0000313" key="2">
    <source>
        <dbReference type="Proteomes" id="UP000019140"/>
    </source>
</evidence>
<name>W4LN54_9BACT</name>
<dbReference type="Proteomes" id="UP000019140">
    <property type="component" value="Unassembled WGS sequence"/>
</dbReference>
<evidence type="ECO:0000313" key="1">
    <source>
        <dbReference type="EMBL" id="ETW99304.1"/>
    </source>
</evidence>